<organism evidence="1 2">
    <name type="scientific">Cajanus cajan</name>
    <name type="common">Pigeon pea</name>
    <name type="synonym">Cajanus indicus</name>
    <dbReference type="NCBI Taxonomy" id="3821"/>
    <lineage>
        <taxon>Eukaryota</taxon>
        <taxon>Viridiplantae</taxon>
        <taxon>Streptophyta</taxon>
        <taxon>Embryophyta</taxon>
        <taxon>Tracheophyta</taxon>
        <taxon>Spermatophyta</taxon>
        <taxon>Magnoliopsida</taxon>
        <taxon>eudicotyledons</taxon>
        <taxon>Gunneridae</taxon>
        <taxon>Pentapetalae</taxon>
        <taxon>rosids</taxon>
        <taxon>fabids</taxon>
        <taxon>Fabales</taxon>
        <taxon>Fabaceae</taxon>
        <taxon>Papilionoideae</taxon>
        <taxon>50 kb inversion clade</taxon>
        <taxon>NPAAA clade</taxon>
        <taxon>indigoferoid/millettioid clade</taxon>
        <taxon>Phaseoleae</taxon>
        <taxon>Cajanus</taxon>
    </lineage>
</organism>
<dbReference type="Gramene" id="C.cajan_30476.t">
    <property type="protein sequence ID" value="C.cajan_30476.t.cds1"/>
    <property type="gene ID" value="C.cajan_30476"/>
</dbReference>
<keyword evidence="2" id="KW-1185">Reference proteome</keyword>
<name>A0A151RS76_CAJCA</name>
<dbReference type="AlphaFoldDB" id="A0A151RS76"/>
<reference evidence="1" key="1">
    <citation type="journal article" date="2012" name="Nat. Biotechnol.">
        <title>Draft genome sequence of pigeonpea (Cajanus cajan), an orphan legume crop of resource-poor farmers.</title>
        <authorList>
            <person name="Varshney R.K."/>
            <person name="Chen W."/>
            <person name="Li Y."/>
            <person name="Bharti A.K."/>
            <person name="Saxena R.K."/>
            <person name="Schlueter J.A."/>
            <person name="Donoghue M.T."/>
            <person name="Azam S."/>
            <person name="Fan G."/>
            <person name="Whaley A.M."/>
            <person name="Farmer A.D."/>
            <person name="Sheridan J."/>
            <person name="Iwata A."/>
            <person name="Tuteja R."/>
            <person name="Penmetsa R.V."/>
            <person name="Wu W."/>
            <person name="Upadhyaya H.D."/>
            <person name="Yang S.P."/>
            <person name="Shah T."/>
            <person name="Saxena K.B."/>
            <person name="Michael T."/>
            <person name="McCombie W.R."/>
            <person name="Yang B."/>
            <person name="Zhang G."/>
            <person name="Yang H."/>
            <person name="Wang J."/>
            <person name="Spillane C."/>
            <person name="Cook D.R."/>
            <person name="May G.D."/>
            <person name="Xu X."/>
            <person name="Jackson S.A."/>
        </authorList>
    </citation>
    <scope>NUCLEOTIDE SEQUENCE [LARGE SCALE GENOMIC DNA]</scope>
</reference>
<gene>
    <name evidence="1" type="ORF">KK1_033035</name>
</gene>
<evidence type="ECO:0000313" key="2">
    <source>
        <dbReference type="Proteomes" id="UP000075243"/>
    </source>
</evidence>
<evidence type="ECO:0000313" key="1">
    <source>
        <dbReference type="EMBL" id="KYP45403.1"/>
    </source>
</evidence>
<dbReference type="Proteomes" id="UP000075243">
    <property type="component" value="Unassembled WGS sequence"/>
</dbReference>
<protein>
    <submittedName>
        <fullName evidence="1">Uncharacterized protein</fullName>
    </submittedName>
</protein>
<dbReference type="EMBL" id="KQ483592">
    <property type="protein sequence ID" value="KYP45403.1"/>
    <property type="molecule type" value="Genomic_DNA"/>
</dbReference>
<sequence length="54" mass="6107">MKEGSIPASLLYRIQYKVMNTCNSKVILKTNDRETTLFVTDMTKANVAVSKLLK</sequence>
<accession>A0A151RS76</accession>
<proteinExistence type="predicted"/>